<evidence type="ECO:0000256" key="2">
    <source>
        <dbReference type="SAM" id="SignalP"/>
    </source>
</evidence>
<reference evidence="3 4" key="1">
    <citation type="submission" date="2015-07" db="EMBL/GenBank/DDBJ databases">
        <title>Genome analysis of myxobacterium Chondromyces crocatus Cm c5 reveals a high potential for natural compound synthesis and the genetic basis for the loss of fruiting body formation.</title>
        <authorList>
            <person name="Zaburannyi N."/>
            <person name="Bunk B."/>
            <person name="Maier J."/>
            <person name="Overmann J."/>
            <person name="Mueller R."/>
        </authorList>
    </citation>
    <scope>NUCLEOTIDE SEQUENCE [LARGE SCALE GENOMIC DNA]</scope>
    <source>
        <strain evidence="3 4">Cm c5</strain>
    </source>
</reference>
<dbReference type="InterPro" id="IPR011990">
    <property type="entry name" value="TPR-like_helical_dom_sf"/>
</dbReference>
<evidence type="ECO:0000313" key="4">
    <source>
        <dbReference type="Proteomes" id="UP000067626"/>
    </source>
</evidence>
<feature type="chain" id="PRO_5005459465" description="PEGA domain-containing protein" evidence="2">
    <location>
        <begin position="24"/>
        <end position="324"/>
    </location>
</feature>
<dbReference type="SUPFAM" id="SSF48452">
    <property type="entry name" value="TPR-like"/>
    <property type="match status" value="1"/>
</dbReference>
<feature type="transmembrane region" description="Helical" evidence="1">
    <location>
        <begin position="266"/>
        <end position="290"/>
    </location>
</feature>
<keyword evidence="1" id="KW-0812">Transmembrane</keyword>
<dbReference type="OrthoDB" id="5517622at2"/>
<accession>A0A0K1EGZ2</accession>
<organism evidence="3 4">
    <name type="scientific">Chondromyces crocatus</name>
    <dbReference type="NCBI Taxonomy" id="52"/>
    <lineage>
        <taxon>Bacteria</taxon>
        <taxon>Pseudomonadati</taxon>
        <taxon>Myxococcota</taxon>
        <taxon>Polyangia</taxon>
        <taxon>Polyangiales</taxon>
        <taxon>Polyangiaceae</taxon>
        <taxon>Chondromyces</taxon>
    </lineage>
</organism>
<keyword evidence="1" id="KW-1133">Transmembrane helix</keyword>
<evidence type="ECO:0000313" key="3">
    <source>
        <dbReference type="EMBL" id="AKT40114.1"/>
    </source>
</evidence>
<dbReference type="STRING" id="52.CMC5_042670"/>
<keyword evidence="1" id="KW-0472">Membrane</keyword>
<dbReference type="EMBL" id="CP012159">
    <property type="protein sequence ID" value="AKT40114.1"/>
    <property type="molecule type" value="Genomic_DNA"/>
</dbReference>
<keyword evidence="2" id="KW-0732">Signal</keyword>
<dbReference type="AlphaFoldDB" id="A0A0K1EGZ2"/>
<proteinExistence type="predicted"/>
<evidence type="ECO:0008006" key="5">
    <source>
        <dbReference type="Google" id="ProtNLM"/>
    </source>
</evidence>
<sequence>MRVHTLVAAAVAVAVSSSLPAEAQTKASPRTDGRRAEARTLADRGFEHYQAQRYDDALAAFREAVQVYRAPTVLLMLARTQERLGKLVEAQAAYEAVLFEPLAPTASKPFRDAKQQAQEELTALEQRIPRLKVVVTGAPDAAVTIAIDGVTVPATGQPMSRNPGRTRVVVSAPAHRAVERVVLLEEGRTAELSIVLGPSGAGVTSQGRGSLLPAGLAFGLGGLGLGIGTVTGILAKVEVDDIRSRCNEAGHCPRDDKPRAEQTQSLITASTVGFVVGGVATALGVTLLVLRPGGEKASSTQEAAQTGAMHVVVGPGMARIEGTF</sequence>
<name>A0A0K1EGZ2_CHOCO</name>
<keyword evidence="4" id="KW-1185">Reference proteome</keyword>
<dbReference type="Gene3D" id="1.25.40.10">
    <property type="entry name" value="Tetratricopeptide repeat domain"/>
    <property type="match status" value="1"/>
</dbReference>
<evidence type="ECO:0000256" key="1">
    <source>
        <dbReference type="SAM" id="Phobius"/>
    </source>
</evidence>
<gene>
    <name evidence="3" type="ORF">CMC5_042670</name>
</gene>
<dbReference type="KEGG" id="ccro:CMC5_042670"/>
<protein>
    <recommendedName>
        <fullName evidence="5">PEGA domain-containing protein</fullName>
    </recommendedName>
</protein>
<dbReference type="RefSeq" id="WP_050432094.1">
    <property type="nucleotide sequence ID" value="NZ_CP012159.1"/>
</dbReference>
<feature type="signal peptide" evidence="2">
    <location>
        <begin position="1"/>
        <end position="23"/>
    </location>
</feature>
<dbReference type="Proteomes" id="UP000067626">
    <property type="component" value="Chromosome"/>
</dbReference>